<evidence type="ECO:0000256" key="3">
    <source>
        <dbReference type="ARBA" id="ARBA00022475"/>
    </source>
</evidence>
<feature type="domain" description="Tripartite ATP-independent periplasmic transporters DctQ component" evidence="8">
    <location>
        <begin position="26"/>
        <end position="155"/>
    </location>
</feature>
<comment type="function">
    <text evidence="7">Part of the tripartite ATP-independent periplasmic (TRAP) transport system.</text>
</comment>
<dbReference type="GO" id="GO:0022857">
    <property type="term" value="F:transmembrane transporter activity"/>
    <property type="evidence" value="ECO:0007669"/>
    <property type="project" value="UniProtKB-UniRule"/>
</dbReference>
<organism evidence="9 10">
    <name type="scientific">Halomonas elongata</name>
    <dbReference type="NCBI Taxonomy" id="2746"/>
    <lineage>
        <taxon>Bacteria</taxon>
        <taxon>Pseudomonadati</taxon>
        <taxon>Pseudomonadota</taxon>
        <taxon>Gammaproteobacteria</taxon>
        <taxon>Oceanospirillales</taxon>
        <taxon>Halomonadaceae</taxon>
        <taxon>Halomonas</taxon>
    </lineage>
</organism>
<evidence type="ECO:0000256" key="2">
    <source>
        <dbReference type="ARBA" id="ARBA00022448"/>
    </source>
</evidence>
<comment type="similarity">
    <text evidence="7">Belongs to the TRAP transporter small permease family.</text>
</comment>
<protein>
    <recommendedName>
        <fullName evidence="7">TRAP transporter small permease protein</fullName>
    </recommendedName>
</protein>
<sequence length="172" mass="18723">MAVLYRLTNRAAVGLALLGTVGILLMVIHITLDVVLRSTLSVSVPATVELVTRYYLITMALLPLGWVEWRREMIAVEALEGLMGPWLVRLSDVLVSLLSAAIYTVLAVATWDKAMEQYDIGSYVMSLNFPMPVWPTYFVLPLAFALAALVCLVRLPFLAGGAPSSPESQGGK</sequence>
<dbReference type="RefSeq" id="WP_065241633.1">
    <property type="nucleotide sequence ID" value="NZ_CP142770.1"/>
</dbReference>
<dbReference type="EMBL" id="MAJD01000002">
    <property type="protein sequence ID" value="OBX34765.1"/>
    <property type="molecule type" value="Genomic_DNA"/>
</dbReference>
<dbReference type="Proteomes" id="UP000092504">
    <property type="component" value="Unassembled WGS sequence"/>
</dbReference>
<comment type="subcellular location">
    <subcellularLocation>
        <location evidence="7">Cell inner membrane</location>
        <topology evidence="7">Multi-pass membrane protein</topology>
    </subcellularLocation>
    <subcellularLocation>
        <location evidence="1">Cell membrane</location>
        <topology evidence="1">Multi-pass membrane protein</topology>
    </subcellularLocation>
</comment>
<name>A0A1B8NXR7_HALEL</name>
<evidence type="ECO:0000256" key="4">
    <source>
        <dbReference type="ARBA" id="ARBA00022692"/>
    </source>
</evidence>
<evidence type="ECO:0000256" key="5">
    <source>
        <dbReference type="ARBA" id="ARBA00022989"/>
    </source>
</evidence>
<gene>
    <name evidence="9" type="ORF">A8U91_03825</name>
</gene>
<dbReference type="Pfam" id="PF04290">
    <property type="entry name" value="DctQ"/>
    <property type="match status" value="1"/>
</dbReference>
<evidence type="ECO:0000259" key="8">
    <source>
        <dbReference type="Pfam" id="PF04290"/>
    </source>
</evidence>
<comment type="subunit">
    <text evidence="7">The complex comprises the extracytoplasmic solute receptor protein and the two transmembrane proteins.</text>
</comment>
<keyword evidence="7" id="KW-0997">Cell inner membrane</keyword>
<keyword evidence="2 7" id="KW-0813">Transport</keyword>
<dbReference type="AlphaFoldDB" id="A0A1B8NXR7"/>
<keyword evidence="4 7" id="KW-0812">Transmembrane</keyword>
<dbReference type="PATRIC" id="fig|2746.7.peg.3939"/>
<dbReference type="GO" id="GO:0005886">
    <property type="term" value="C:plasma membrane"/>
    <property type="evidence" value="ECO:0007669"/>
    <property type="project" value="UniProtKB-SubCell"/>
</dbReference>
<evidence type="ECO:0000256" key="1">
    <source>
        <dbReference type="ARBA" id="ARBA00004651"/>
    </source>
</evidence>
<evidence type="ECO:0000313" key="9">
    <source>
        <dbReference type="EMBL" id="OBX34765.1"/>
    </source>
</evidence>
<feature type="transmembrane region" description="Helical" evidence="7">
    <location>
        <begin position="52"/>
        <end position="69"/>
    </location>
</feature>
<reference evidence="9 10" key="1">
    <citation type="submission" date="2016-06" db="EMBL/GenBank/DDBJ databases">
        <title>Genome sequence of halotolerant plant growth promoting strain of Halomonas elongata HEK1 isolated from salterns of Rann of Kutch, Gujarat, India.</title>
        <authorList>
            <person name="Gaba S."/>
            <person name="Singh R.N."/>
            <person name="Abrol S."/>
            <person name="Kaushik R."/>
            <person name="Saxena A.K."/>
        </authorList>
    </citation>
    <scope>NUCLEOTIDE SEQUENCE [LARGE SCALE GENOMIC DNA]</scope>
    <source>
        <strain evidence="9 10">HEK1</strain>
    </source>
</reference>
<evidence type="ECO:0000313" key="10">
    <source>
        <dbReference type="Proteomes" id="UP000092504"/>
    </source>
</evidence>
<keyword evidence="5 7" id="KW-1133">Transmembrane helix</keyword>
<dbReference type="InterPro" id="IPR055348">
    <property type="entry name" value="DctQ"/>
</dbReference>
<comment type="caution">
    <text evidence="9">The sequence shown here is derived from an EMBL/GenBank/DDBJ whole genome shotgun (WGS) entry which is preliminary data.</text>
</comment>
<evidence type="ECO:0000256" key="6">
    <source>
        <dbReference type="ARBA" id="ARBA00023136"/>
    </source>
</evidence>
<evidence type="ECO:0000256" key="7">
    <source>
        <dbReference type="RuleBase" id="RU369079"/>
    </source>
</evidence>
<accession>A0A1B8NXR7</accession>
<proteinExistence type="inferred from homology"/>
<feature type="transmembrane region" description="Helical" evidence="7">
    <location>
        <begin position="90"/>
        <end position="111"/>
    </location>
</feature>
<keyword evidence="6 7" id="KW-0472">Membrane</keyword>
<feature type="transmembrane region" description="Helical" evidence="7">
    <location>
        <begin position="131"/>
        <end position="153"/>
    </location>
</feature>
<keyword evidence="3" id="KW-1003">Cell membrane</keyword>
<feature type="transmembrane region" description="Helical" evidence="7">
    <location>
        <begin position="12"/>
        <end position="32"/>
    </location>
</feature>